<dbReference type="Gene3D" id="3.30.420.260">
    <property type="match status" value="1"/>
</dbReference>
<dbReference type="Proteomes" id="UP000292372">
    <property type="component" value="Unassembled WGS sequence"/>
</dbReference>
<gene>
    <name evidence="1" type="ORF">EYD46_16975</name>
</gene>
<dbReference type="AlphaFoldDB" id="A0A4Q9FMX8"/>
<dbReference type="Gene3D" id="3.30.420.250">
    <property type="match status" value="1"/>
</dbReference>
<sequence>MKLKLMEIGQNFMTLKTRNNTNDTITNQKLSIQISLSGLSFCVLNTITNTISSIEYISFNKKVNPFEALERLIHFFDTKPYLQDKFDDILVIHENDLSTLVPKPLFNEDYLADYLKFNSKILKSDYISYDTLSNNESVNVYVPYVNINNYIYEAFGEFTFKHFSTILIEKLLYKDTDSKSTKTYIHIGEQHFEIVAVDNGKLMLYNTFEYSNAEDFIYYILFTLEQLNYDPEKIDTVLIGNISKEHILYKIAYKYIRNISIEKLGKELTNDSESNHSNHIIVNSF</sequence>
<comment type="caution">
    <text evidence="1">The sequence shown here is derived from an EMBL/GenBank/DDBJ whole genome shotgun (WGS) entry which is preliminary data.</text>
</comment>
<keyword evidence="2" id="KW-1185">Reference proteome</keyword>
<organism evidence="1 2">
    <name type="scientific">Hyunsoonleella pacifica</name>
    <dbReference type="NCBI Taxonomy" id="1080224"/>
    <lineage>
        <taxon>Bacteria</taxon>
        <taxon>Pseudomonadati</taxon>
        <taxon>Bacteroidota</taxon>
        <taxon>Flavobacteriia</taxon>
        <taxon>Flavobacteriales</taxon>
        <taxon>Flavobacteriaceae</taxon>
    </lineage>
</organism>
<reference evidence="1 2" key="1">
    <citation type="journal article" date="2015" name="Int. J. Syst. Evol. Microbiol.">
        <title>Hyunsoonleella pacifica sp. nov., isolated from seawater of South Pacific Gyre.</title>
        <authorList>
            <person name="Gao X."/>
            <person name="Zhang Z."/>
            <person name="Dai X."/>
            <person name="Zhang X.H."/>
        </authorList>
    </citation>
    <scope>NUCLEOTIDE SEQUENCE [LARGE SCALE GENOMIC DNA]</scope>
    <source>
        <strain evidence="1 2">SW033</strain>
    </source>
</reference>
<dbReference type="CDD" id="cd24013">
    <property type="entry name" value="ASKHA_ATPase_BT3980-like"/>
    <property type="match status" value="1"/>
</dbReference>
<dbReference type="EMBL" id="SIRS01000007">
    <property type="protein sequence ID" value="TBN13187.1"/>
    <property type="molecule type" value="Genomic_DNA"/>
</dbReference>
<name>A0A4Q9FMX8_9FLAO</name>
<evidence type="ECO:0000313" key="2">
    <source>
        <dbReference type="Proteomes" id="UP000292372"/>
    </source>
</evidence>
<dbReference type="InterPro" id="IPR024213">
    <property type="entry name" value="DUF3822"/>
</dbReference>
<dbReference type="OrthoDB" id="658622at2"/>
<evidence type="ECO:0000313" key="1">
    <source>
        <dbReference type="EMBL" id="TBN13187.1"/>
    </source>
</evidence>
<accession>A0A4Q9FMX8</accession>
<protein>
    <submittedName>
        <fullName evidence="1">DUF3822 family protein</fullName>
    </submittedName>
</protein>
<proteinExistence type="predicted"/>
<dbReference type="Pfam" id="PF12864">
    <property type="entry name" value="DUF3822"/>
    <property type="match status" value="1"/>
</dbReference>